<feature type="transmembrane region" description="Helical" evidence="1">
    <location>
        <begin position="76"/>
        <end position="98"/>
    </location>
</feature>
<accession>A0A0G0MAH9</accession>
<keyword evidence="1" id="KW-0812">Transmembrane</keyword>
<gene>
    <name evidence="2" type="ORF">US91_C0003G0084</name>
</gene>
<reference evidence="2 3" key="1">
    <citation type="journal article" date="2015" name="Nature">
        <title>rRNA introns, odd ribosomes, and small enigmatic genomes across a large radiation of phyla.</title>
        <authorList>
            <person name="Brown C.T."/>
            <person name="Hug L.A."/>
            <person name="Thomas B.C."/>
            <person name="Sharon I."/>
            <person name="Castelle C.J."/>
            <person name="Singh A."/>
            <person name="Wilkins M.J."/>
            <person name="Williams K.H."/>
            <person name="Banfield J.F."/>
        </authorList>
    </citation>
    <scope>NUCLEOTIDE SEQUENCE [LARGE SCALE GENOMIC DNA]</scope>
</reference>
<feature type="transmembrane region" description="Helical" evidence="1">
    <location>
        <begin position="32"/>
        <end position="56"/>
    </location>
</feature>
<organism evidence="2 3">
    <name type="scientific">Candidatus Falkowbacteria bacterium GW2011_GWE1_38_31</name>
    <dbReference type="NCBI Taxonomy" id="1618638"/>
    <lineage>
        <taxon>Bacteria</taxon>
        <taxon>Candidatus Falkowiibacteriota</taxon>
    </lineage>
</organism>
<keyword evidence="1" id="KW-0472">Membrane</keyword>
<evidence type="ECO:0000313" key="2">
    <source>
        <dbReference type="EMBL" id="KKQ70754.1"/>
    </source>
</evidence>
<dbReference type="Proteomes" id="UP000034022">
    <property type="component" value="Unassembled WGS sequence"/>
</dbReference>
<sequence>MEKKDISRKVLSVIEEKHISPTPKWQFLLKAFLLWLSGAFSLLVGAAGFSVIIHLLRFNDWDAYRHINKNIFSFTLLTLPYFWILFLALFIFIVDYNFKHTKRGYKYRLPIVAAGSIFLSMFLGTAFYAAGVGRVIDFTLSDRLPFYNQFGNRRPMIWSEPENGRLAGMVSEIKTKEEFSLVDFQGQTWLVIAKDASVAPMISIEPDVMLRIIGGLTDDVSDNPVFQAKIILPAEHFGPRPRIDGLHCWESPLGCPKVNPMPDMYRDTIPERSMEKFR</sequence>
<protein>
    <submittedName>
        <fullName evidence="2">Uncharacterized protein</fullName>
    </submittedName>
</protein>
<dbReference type="EMBL" id="LBUU01000003">
    <property type="protein sequence ID" value="KKQ70754.1"/>
    <property type="molecule type" value="Genomic_DNA"/>
</dbReference>
<evidence type="ECO:0000256" key="1">
    <source>
        <dbReference type="SAM" id="Phobius"/>
    </source>
</evidence>
<name>A0A0G0MAH9_9BACT</name>
<feature type="transmembrane region" description="Helical" evidence="1">
    <location>
        <begin position="110"/>
        <end position="130"/>
    </location>
</feature>
<comment type="caution">
    <text evidence="2">The sequence shown here is derived from an EMBL/GenBank/DDBJ whole genome shotgun (WGS) entry which is preliminary data.</text>
</comment>
<dbReference type="AlphaFoldDB" id="A0A0G0MAH9"/>
<keyword evidence="1" id="KW-1133">Transmembrane helix</keyword>
<proteinExistence type="predicted"/>
<evidence type="ECO:0000313" key="3">
    <source>
        <dbReference type="Proteomes" id="UP000034022"/>
    </source>
</evidence>